<protein>
    <submittedName>
        <fullName evidence="2">Uncharacterized protein</fullName>
    </submittedName>
</protein>
<name>A0A1I0E4A5_9FIRM</name>
<dbReference type="AlphaFoldDB" id="A0A1I0E4A5"/>
<evidence type="ECO:0000256" key="1">
    <source>
        <dbReference type="SAM" id="Phobius"/>
    </source>
</evidence>
<dbReference type="OrthoDB" id="702at2"/>
<proteinExistence type="predicted"/>
<feature type="transmembrane region" description="Helical" evidence="1">
    <location>
        <begin position="139"/>
        <end position="158"/>
    </location>
</feature>
<dbReference type="EMBL" id="FOHN01000018">
    <property type="protein sequence ID" value="SET39772.1"/>
    <property type="molecule type" value="Genomic_DNA"/>
</dbReference>
<keyword evidence="3" id="KW-1185">Reference proteome</keyword>
<gene>
    <name evidence="2" type="ORF">SAMN04487772_11843</name>
</gene>
<accession>A0A1I0E4A5</accession>
<dbReference type="InterPro" id="IPR014729">
    <property type="entry name" value="Rossmann-like_a/b/a_fold"/>
</dbReference>
<keyword evidence="1" id="KW-0472">Membrane</keyword>
<keyword evidence="1" id="KW-0812">Transmembrane</keyword>
<dbReference type="PANTHER" id="PTHR43169">
    <property type="entry name" value="EXSB FAMILY PROTEIN"/>
    <property type="match status" value="1"/>
</dbReference>
<reference evidence="2 3" key="1">
    <citation type="submission" date="2016-10" db="EMBL/GenBank/DDBJ databases">
        <authorList>
            <person name="de Groot N.N."/>
        </authorList>
    </citation>
    <scope>NUCLEOTIDE SEQUENCE [LARGE SCALE GENOMIC DNA]</scope>
    <source>
        <strain evidence="2 3">DSM 1801</strain>
    </source>
</reference>
<evidence type="ECO:0000313" key="3">
    <source>
        <dbReference type="Proteomes" id="UP000199800"/>
    </source>
</evidence>
<evidence type="ECO:0000313" key="2">
    <source>
        <dbReference type="EMBL" id="SET39772.1"/>
    </source>
</evidence>
<dbReference type="InterPro" id="IPR052188">
    <property type="entry name" value="Ni-pincer_cofactor_biosynth"/>
</dbReference>
<sequence>MEKICQCLKCGLKNWHVGNKPKLKIEQGVCEICSQSGNRTISQRDTRPLDKFFQRNKGKYDYDCIVLFTGGRDSSYSLKFLKEHYDLKILALTWDNGFFSEEHRRNIEQVTRKLEIDHQYLDVDWRLIREIYQNRLRNLGRFCNCVPLVFLFAAPFILQKKAPAVVFSTSVAQTITAITKEFGSDCSDEVLAEQLAIWGISSIDTLAQQMYEILCIDLLAGEYDKEILDMLKPFVQALVQLKKKEDISVITPSCFFEWKEKEICDSLEELGWKIGGNRDSFNHSSCMAEEVKSYLSFKQQQINMDVLEFSYLRRNQIITEEQLNSLLMKSGYTDQVPAYWKEFLKKVQISQEEMNEILQSKIGTRGYIELNLDTAEYLGFDHVEELQERVKHLIQTRILI</sequence>
<dbReference type="SUPFAM" id="SSF52402">
    <property type="entry name" value="Adenine nucleotide alpha hydrolases-like"/>
    <property type="match status" value="1"/>
</dbReference>
<organism evidence="2 3">
    <name type="scientific">[Clostridium] polysaccharolyticum</name>
    <dbReference type="NCBI Taxonomy" id="29364"/>
    <lineage>
        <taxon>Bacteria</taxon>
        <taxon>Bacillati</taxon>
        <taxon>Bacillota</taxon>
        <taxon>Clostridia</taxon>
        <taxon>Lachnospirales</taxon>
        <taxon>Lachnospiraceae</taxon>
    </lineage>
</organism>
<dbReference type="RefSeq" id="WP_092478374.1">
    <property type="nucleotide sequence ID" value="NZ_FOHN01000018.1"/>
</dbReference>
<dbReference type="PANTHER" id="PTHR43169:SF4">
    <property type="entry name" value="ATPASE, PP-LOOP SUPERFAMILY-RELATED"/>
    <property type="match status" value="1"/>
</dbReference>
<dbReference type="STRING" id="29364.SAMN04487772_11843"/>
<dbReference type="Proteomes" id="UP000199800">
    <property type="component" value="Unassembled WGS sequence"/>
</dbReference>
<keyword evidence="1" id="KW-1133">Transmembrane helix</keyword>
<dbReference type="Gene3D" id="3.40.50.620">
    <property type="entry name" value="HUPs"/>
    <property type="match status" value="1"/>
</dbReference>